<evidence type="ECO:0008006" key="7">
    <source>
        <dbReference type="Google" id="ProtNLM"/>
    </source>
</evidence>
<protein>
    <recommendedName>
        <fullName evidence="7">Fibronectin type-III domain-containing protein</fullName>
    </recommendedName>
</protein>
<dbReference type="OrthoDB" id="6117382at2759"/>
<evidence type="ECO:0000313" key="5">
    <source>
        <dbReference type="EnsemblMetazoa" id="BGLB035507-PB"/>
    </source>
</evidence>
<name>A0A2C9LVN1_BIOGL</name>
<dbReference type="RefSeq" id="XP_013079785.2">
    <property type="nucleotide sequence ID" value="XM_013224331.2"/>
</dbReference>
<sequence>MEKKTFFVFVIFSTCLPPSEQSEFTDKYIYVGHKLKLKCNIPTKYKNCSSELLMFRKERPFQIYTETSYEDISNASIEYKSSSSVTLEYPNASIHDTGIYQCVLNFCVDQNITIKQFDVKIQYKPVNVINFTCQLIDWDKYLICSWKYPVQYNWELKDTKIEFHFKTDSPSKAKLSCSNLTVNNCTLSNYGGSDYYDFEILVKNTKTNYTSYSMYNIETDQVVKPSAVKRMNFSESTKNDCFNVSWIYDYYDFPLFEKFELRHQGPNDKDFKVIYVNRRAWEEVCNMKPYTIHNFTVISHASPSNLTSDPIYSFYETPQKAPTLGPQAVNGSYTTDQCKNNSRSVTVYWKRVEPNARNGKITHYIVRHGKTARTVGPNTYQTSIEIPCYTLEFIEIAAATIAGQSVKPTILSIAPIDFKVPSRVAESLAIEETSYLATWEPDAARQSVNYTIFWLDDPLDDCHGKELHWKHMEQNINSFLIPYNQSHIKVGIAFTHNITSPIFWTECIYNVNASLDAPTFEVSVAKESVTVTWEKMPCSKKYNYKVTSYVVVYCLVTDCHDTKIVSTLSSYTLKNLQVDRSYNISMCVQVGNRTGPLSQWKTFVTHEYRNDENSILERTVPLVVIVIVFLLIFALFWCIRLNWRGHQKAKKLMKTDEDSMTDLISEHSSGEDNKSLRSMRHHDPQIDVSKPLMLSLHAPKHEGLMSEESQPSHTSLVEDLLNSINPPTSCLPTADPTPSYSVISSTSFDRIQWENELQKRQKLPNFIMRDLETNVKPSCKGNEQFDKMDFIVNERDISSEKHGVIGHQAGSSTDEKLNNSIKFGVYDDCPTQHYEIRNEKDIMESSQFTPGNLDYSDASCVSMTCGQSCVELEVQSLPKADICHADACKDYVTFTEQDILLSQTSTDSESTNRDTCNAYIEAETPETRPLNHDASCIDCTDYRRQTEVTLLTISSEHSENNMNSDPVNTGEIVIAVLNKQNSEVNLIKHTPPVNKLSQLENCSFDELPNLDQFIKPEKLHKVNSTQFGEVPNMDQSLSTNEFNNSENSSCIITNEGQYASSNELNQSDYKSHNISLTQVPANRIHSSSCIITNEGQYATSNELNQSDYKSHNISLTQVPANRIHSISSHPLNDNSLRAIHLLNNVQI</sequence>
<evidence type="ECO:0000259" key="3">
    <source>
        <dbReference type="PROSITE" id="PS50835"/>
    </source>
</evidence>
<dbReference type="PROSITE" id="PS50853">
    <property type="entry name" value="FN3"/>
    <property type="match status" value="1"/>
</dbReference>
<dbReference type="PROSITE" id="PS50835">
    <property type="entry name" value="IG_LIKE"/>
    <property type="match status" value="1"/>
</dbReference>
<feature type="transmembrane region" description="Helical" evidence="1">
    <location>
        <begin position="620"/>
        <end position="643"/>
    </location>
</feature>
<dbReference type="CDD" id="cd00063">
    <property type="entry name" value="FN3"/>
    <property type="match status" value="1"/>
</dbReference>
<dbReference type="InterPro" id="IPR036179">
    <property type="entry name" value="Ig-like_dom_sf"/>
</dbReference>
<dbReference type="Gene3D" id="2.60.40.10">
    <property type="entry name" value="Immunoglobulins"/>
    <property type="match status" value="2"/>
</dbReference>
<dbReference type="Proteomes" id="UP000076420">
    <property type="component" value="Unassembled WGS sequence"/>
</dbReference>
<dbReference type="VEuPathDB" id="VectorBase:BGLB035507"/>
<feature type="domain" description="Ig-like" evidence="3">
    <location>
        <begin position="17"/>
        <end position="113"/>
    </location>
</feature>
<proteinExistence type="predicted"/>
<gene>
    <name evidence="5" type="primary">106065486</name>
</gene>
<accession>A0A2C9LVN1</accession>
<dbReference type="SUPFAM" id="SSF48726">
    <property type="entry name" value="Immunoglobulin"/>
    <property type="match status" value="1"/>
</dbReference>
<evidence type="ECO:0000259" key="4">
    <source>
        <dbReference type="PROSITE" id="PS50853"/>
    </source>
</evidence>
<dbReference type="RefSeq" id="XP_013079774.2">
    <property type="nucleotide sequence ID" value="XM_013224320.2"/>
</dbReference>
<feature type="chain" id="PRO_5014285142" description="Fibronectin type-III domain-containing protein" evidence="2">
    <location>
        <begin position="22"/>
        <end position="1147"/>
    </location>
</feature>
<dbReference type="SMART" id="SM00060">
    <property type="entry name" value="FN3"/>
    <property type="match status" value="2"/>
</dbReference>
<dbReference type="InterPro" id="IPR013783">
    <property type="entry name" value="Ig-like_fold"/>
</dbReference>
<dbReference type="InterPro" id="IPR036116">
    <property type="entry name" value="FN3_sf"/>
</dbReference>
<dbReference type="SUPFAM" id="SSF49265">
    <property type="entry name" value="Fibronectin type III"/>
    <property type="match status" value="2"/>
</dbReference>
<keyword evidence="1" id="KW-0812">Transmembrane</keyword>
<dbReference type="AlphaFoldDB" id="A0A2C9LVN1"/>
<dbReference type="InterPro" id="IPR007110">
    <property type="entry name" value="Ig-like_dom"/>
</dbReference>
<dbReference type="EnsemblMetazoa" id="BGLB035507-RA">
    <property type="protein sequence ID" value="BGLB035507-PA"/>
    <property type="gene ID" value="BGLB035507"/>
</dbReference>
<evidence type="ECO:0000256" key="1">
    <source>
        <dbReference type="SAM" id="Phobius"/>
    </source>
</evidence>
<dbReference type="KEGG" id="bgt:106065486"/>
<dbReference type="STRING" id="6526.A0A2C9LVN1"/>
<dbReference type="EnsemblMetazoa" id="BGLB035507-RB">
    <property type="protein sequence ID" value="BGLB035507-PB"/>
    <property type="gene ID" value="BGLB035507"/>
</dbReference>
<feature type="domain" description="Fibronectin type-III" evidence="4">
    <location>
        <begin position="514"/>
        <end position="608"/>
    </location>
</feature>
<dbReference type="VEuPathDB" id="VectorBase:BGLAX_031904"/>
<keyword evidence="2" id="KW-0732">Signal</keyword>
<reference evidence="5" key="1">
    <citation type="submission" date="2020-05" db="UniProtKB">
        <authorList>
            <consortium name="EnsemblMetazoa"/>
        </authorList>
    </citation>
    <scope>IDENTIFICATION</scope>
    <source>
        <strain evidence="5">BB02</strain>
    </source>
</reference>
<organism evidence="5 6">
    <name type="scientific">Biomphalaria glabrata</name>
    <name type="common">Bloodfluke planorb</name>
    <name type="synonym">Freshwater snail</name>
    <dbReference type="NCBI Taxonomy" id="6526"/>
    <lineage>
        <taxon>Eukaryota</taxon>
        <taxon>Metazoa</taxon>
        <taxon>Spiralia</taxon>
        <taxon>Lophotrochozoa</taxon>
        <taxon>Mollusca</taxon>
        <taxon>Gastropoda</taxon>
        <taxon>Heterobranchia</taxon>
        <taxon>Euthyneura</taxon>
        <taxon>Panpulmonata</taxon>
        <taxon>Hygrophila</taxon>
        <taxon>Lymnaeoidea</taxon>
        <taxon>Planorbidae</taxon>
        <taxon>Biomphalaria</taxon>
    </lineage>
</organism>
<feature type="signal peptide" evidence="2">
    <location>
        <begin position="1"/>
        <end position="21"/>
    </location>
</feature>
<keyword evidence="1" id="KW-0472">Membrane</keyword>
<keyword evidence="1" id="KW-1133">Transmembrane helix</keyword>
<evidence type="ECO:0000256" key="2">
    <source>
        <dbReference type="SAM" id="SignalP"/>
    </source>
</evidence>
<dbReference type="InterPro" id="IPR003961">
    <property type="entry name" value="FN3_dom"/>
</dbReference>
<evidence type="ECO:0000313" key="6">
    <source>
        <dbReference type="Proteomes" id="UP000076420"/>
    </source>
</evidence>